<dbReference type="Proteomes" id="UP000245207">
    <property type="component" value="Unassembled WGS sequence"/>
</dbReference>
<evidence type="ECO:0000313" key="3">
    <source>
        <dbReference type="Proteomes" id="UP000245207"/>
    </source>
</evidence>
<dbReference type="AlphaFoldDB" id="A0A2U1NFW9"/>
<proteinExistence type="predicted"/>
<keyword evidence="3" id="KW-1185">Reference proteome</keyword>
<protein>
    <submittedName>
        <fullName evidence="2">Sel1-like protein</fullName>
    </submittedName>
</protein>
<dbReference type="PANTHER" id="PTHR45084">
    <property type="entry name" value="ERAD-ASSOCIATED E3 UBIQUITIN-PROTEIN LIGASE COMPONENT HRD3A-RELATED"/>
    <property type="match status" value="1"/>
</dbReference>
<comment type="caution">
    <text evidence="2">The sequence shown here is derived from an EMBL/GenBank/DDBJ whole genome shotgun (WGS) entry which is preliminary data.</text>
</comment>
<dbReference type="PANTHER" id="PTHR45084:SF1">
    <property type="entry name" value="ERAD-ASSOCIATED E3 UBIQUITIN-PROTEIN LIGASE COMPONENT HRD3A-RELATED"/>
    <property type="match status" value="1"/>
</dbReference>
<dbReference type="STRING" id="35608.A0A2U1NFW9"/>
<feature type="domain" description="Polyphenol oxidase C-terminal" evidence="1">
    <location>
        <begin position="3"/>
        <end position="59"/>
    </location>
</feature>
<dbReference type="Pfam" id="PF12143">
    <property type="entry name" value="PPO1_KFDV"/>
    <property type="match status" value="1"/>
</dbReference>
<dbReference type="EMBL" id="PKPP01002907">
    <property type="protein sequence ID" value="PWA72415.1"/>
    <property type="molecule type" value="Genomic_DNA"/>
</dbReference>
<dbReference type="GO" id="GO:0036503">
    <property type="term" value="P:ERAD pathway"/>
    <property type="evidence" value="ECO:0007669"/>
    <property type="project" value="InterPro"/>
</dbReference>
<gene>
    <name evidence="2" type="ORF">CTI12_AA153960</name>
</gene>
<dbReference type="SUPFAM" id="SSF81901">
    <property type="entry name" value="HCP-like"/>
    <property type="match status" value="1"/>
</dbReference>
<dbReference type="InterPro" id="IPR044623">
    <property type="entry name" value="HRD3"/>
</dbReference>
<accession>A0A2U1NFW9</accession>
<dbReference type="InterPro" id="IPR022740">
    <property type="entry name" value="Polyphenol_oxidase_C"/>
</dbReference>
<dbReference type="Gene3D" id="1.25.40.10">
    <property type="entry name" value="Tetratricopeptide repeat domain"/>
    <property type="match status" value="1"/>
</dbReference>
<reference evidence="2 3" key="1">
    <citation type="journal article" date="2018" name="Mol. Plant">
        <title>The genome of Artemisia annua provides insight into the evolution of Asteraceae family and artemisinin biosynthesis.</title>
        <authorList>
            <person name="Shen Q."/>
            <person name="Zhang L."/>
            <person name="Liao Z."/>
            <person name="Wang S."/>
            <person name="Yan T."/>
            <person name="Shi P."/>
            <person name="Liu M."/>
            <person name="Fu X."/>
            <person name="Pan Q."/>
            <person name="Wang Y."/>
            <person name="Lv Z."/>
            <person name="Lu X."/>
            <person name="Zhang F."/>
            <person name="Jiang W."/>
            <person name="Ma Y."/>
            <person name="Chen M."/>
            <person name="Hao X."/>
            <person name="Li L."/>
            <person name="Tang Y."/>
            <person name="Lv G."/>
            <person name="Zhou Y."/>
            <person name="Sun X."/>
            <person name="Brodelius P.E."/>
            <person name="Rose J.K.C."/>
            <person name="Tang K."/>
        </authorList>
    </citation>
    <scope>NUCLEOTIDE SEQUENCE [LARGE SCALE GENOMIC DNA]</scope>
    <source>
        <strain evidence="3">cv. Huhao1</strain>
        <tissue evidence="2">Leaf</tissue>
    </source>
</reference>
<evidence type="ECO:0000313" key="2">
    <source>
        <dbReference type="EMBL" id="PWA72415.1"/>
    </source>
</evidence>
<organism evidence="2 3">
    <name type="scientific">Artemisia annua</name>
    <name type="common">Sweet wormwood</name>
    <dbReference type="NCBI Taxonomy" id="35608"/>
    <lineage>
        <taxon>Eukaryota</taxon>
        <taxon>Viridiplantae</taxon>
        <taxon>Streptophyta</taxon>
        <taxon>Embryophyta</taxon>
        <taxon>Tracheophyta</taxon>
        <taxon>Spermatophyta</taxon>
        <taxon>Magnoliopsida</taxon>
        <taxon>eudicotyledons</taxon>
        <taxon>Gunneridae</taxon>
        <taxon>Pentapetalae</taxon>
        <taxon>asterids</taxon>
        <taxon>campanulids</taxon>
        <taxon>Asterales</taxon>
        <taxon>Asteraceae</taxon>
        <taxon>Asteroideae</taxon>
        <taxon>Anthemideae</taxon>
        <taxon>Artemisiinae</taxon>
        <taxon>Artemisia</taxon>
    </lineage>
</organism>
<dbReference type="InterPro" id="IPR011990">
    <property type="entry name" value="TPR-like_helical_dom_sf"/>
</dbReference>
<sequence length="166" mass="18928">MKQFNSNKFLKIDVFVNHEVEINETPPTACDPGFAGSFAQVPHSYNQGGILIPSAARFMLNQLSTFFGDLYLSDMERGEENKEALRKSRGDEDKDFKIMEYQAQKGNTVAMYKIGISYYRLRGAMDKGEPKSLELLGKIYARDDAVTPNYTKAFECNHQNNNFFQL</sequence>
<name>A0A2U1NFW9_ARTAN</name>
<dbReference type="GO" id="GO:0004097">
    <property type="term" value="F:catechol oxidase activity"/>
    <property type="evidence" value="ECO:0007669"/>
    <property type="project" value="InterPro"/>
</dbReference>
<dbReference type="OrthoDB" id="1104158at2759"/>
<evidence type="ECO:0000259" key="1">
    <source>
        <dbReference type="Pfam" id="PF12143"/>
    </source>
</evidence>